<name>A0A016SAZ2_9BILA</name>
<dbReference type="Proteomes" id="UP000024635">
    <property type="component" value="Unassembled WGS sequence"/>
</dbReference>
<evidence type="ECO:0000256" key="1">
    <source>
        <dbReference type="SAM" id="MobiDB-lite"/>
    </source>
</evidence>
<accession>A0A016SAZ2</accession>
<comment type="caution">
    <text evidence="2">The sequence shown here is derived from an EMBL/GenBank/DDBJ whole genome shotgun (WGS) entry which is preliminary data.</text>
</comment>
<proteinExistence type="predicted"/>
<evidence type="ECO:0000313" key="2">
    <source>
        <dbReference type="EMBL" id="EYB87541.1"/>
    </source>
</evidence>
<sequence length="135" mass="15278">MLAFVQQKFVTSLVIFKAKKSQKRRRPRPGWSINANSCGRIRRRVPSHLTQKHRTQLTLLTEKQPLRVSGSVENDRTTSPAVRIEGNKFNGDNPSNPSMERPSPRDDEFVAMSDCTFIGRSPMRTSCVDASTYPS</sequence>
<protein>
    <submittedName>
        <fullName evidence="2">Uncharacterized protein</fullName>
    </submittedName>
</protein>
<reference evidence="3" key="1">
    <citation type="journal article" date="2015" name="Nat. Genet.">
        <title>The genome and transcriptome of the zoonotic hookworm Ancylostoma ceylanicum identify infection-specific gene families.</title>
        <authorList>
            <person name="Schwarz E.M."/>
            <person name="Hu Y."/>
            <person name="Antoshechkin I."/>
            <person name="Miller M.M."/>
            <person name="Sternberg P.W."/>
            <person name="Aroian R.V."/>
        </authorList>
    </citation>
    <scope>NUCLEOTIDE SEQUENCE</scope>
    <source>
        <strain evidence="3">HY135</strain>
    </source>
</reference>
<gene>
    <name evidence="2" type="primary">Acey_s0260.g506</name>
    <name evidence="2" type="ORF">Y032_0260g506</name>
</gene>
<evidence type="ECO:0000313" key="3">
    <source>
        <dbReference type="Proteomes" id="UP000024635"/>
    </source>
</evidence>
<keyword evidence="3" id="KW-1185">Reference proteome</keyword>
<feature type="region of interest" description="Disordered" evidence="1">
    <location>
        <begin position="64"/>
        <end position="107"/>
    </location>
</feature>
<organism evidence="2 3">
    <name type="scientific">Ancylostoma ceylanicum</name>
    <dbReference type="NCBI Taxonomy" id="53326"/>
    <lineage>
        <taxon>Eukaryota</taxon>
        <taxon>Metazoa</taxon>
        <taxon>Ecdysozoa</taxon>
        <taxon>Nematoda</taxon>
        <taxon>Chromadorea</taxon>
        <taxon>Rhabditida</taxon>
        <taxon>Rhabditina</taxon>
        <taxon>Rhabditomorpha</taxon>
        <taxon>Strongyloidea</taxon>
        <taxon>Ancylostomatidae</taxon>
        <taxon>Ancylostomatinae</taxon>
        <taxon>Ancylostoma</taxon>
    </lineage>
</organism>
<dbReference type="AlphaFoldDB" id="A0A016SAZ2"/>
<dbReference type="EMBL" id="JARK01001596">
    <property type="protein sequence ID" value="EYB87541.1"/>
    <property type="molecule type" value="Genomic_DNA"/>
</dbReference>